<name>A0A915Z770_9GLOM</name>
<dbReference type="EMBL" id="CAGKOT010000021">
    <property type="protein sequence ID" value="CAB5365470.1"/>
    <property type="molecule type" value="Genomic_DNA"/>
</dbReference>
<evidence type="ECO:0000313" key="2">
    <source>
        <dbReference type="Proteomes" id="UP000684084"/>
    </source>
</evidence>
<dbReference type="AlphaFoldDB" id="A0A915Z770"/>
<sequence>MGCLSISLPLVKFHLKSLYESTYYDFIGSCSMSLFIREFPLRVRKLESAICISKFINIEGEDNARK</sequence>
<evidence type="ECO:0000313" key="1">
    <source>
        <dbReference type="EMBL" id="CAB5365470.1"/>
    </source>
</evidence>
<gene>
    <name evidence="1" type="ORF">CHRIB12_LOCUS10441</name>
</gene>
<dbReference type="Proteomes" id="UP000684084">
    <property type="component" value="Unassembled WGS sequence"/>
</dbReference>
<accession>A0A915Z770</accession>
<proteinExistence type="predicted"/>
<protein>
    <submittedName>
        <fullName evidence="1">Uncharacterized protein</fullName>
    </submittedName>
</protein>
<comment type="caution">
    <text evidence="1">The sequence shown here is derived from an EMBL/GenBank/DDBJ whole genome shotgun (WGS) entry which is preliminary data.</text>
</comment>
<reference evidence="1" key="1">
    <citation type="submission" date="2020-05" db="EMBL/GenBank/DDBJ databases">
        <authorList>
            <person name="Rincon C."/>
            <person name="Sanders R I."/>
            <person name="Robbins C."/>
            <person name="Chaturvedi A."/>
        </authorList>
    </citation>
    <scope>NUCLEOTIDE SEQUENCE</scope>
    <source>
        <strain evidence="1">CHB12</strain>
    </source>
</reference>
<organism evidence="1 2">
    <name type="scientific">Rhizophagus irregularis</name>
    <dbReference type="NCBI Taxonomy" id="588596"/>
    <lineage>
        <taxon>Eukaryota</taxon>
        <taxon>Fungi</taxon>
        <taxon>Fungi incertae sedis</taxon>
        <taxon>Mucoromycota</taxon>
        <taxon>Glomeromycotina</taxon>
        <taxon>Glomeromycetes</taxon>
        <taxon>Glomerales</taxon>
        <taxon>Glomeraceae</taxon>
        <taxon>Rhizophagus</taxon>
    </lineage>
</organism>